<dbReference type="InterPro" id="IPR017896">
    <property type="entry name" value="4Fe4S_Fe-S-bd"/>
</dbReference>
<sequence length="62" mass="6746">MKVSVDPDRCQGHARCWDICPEVFDLDEQGHGTVTLPEVPARLEAKVSDAVANCPERAIVIG</sequence>
<dbReference type="PANTHER" id="PTHR36923:SF3">
    <property type="entry name" value="FERREDOXIN"/>
    <property type="match status" value="1"/>
</dbReference>
<dbReference type="InterPro" id="IPR001080">
    <property type="entry name" value="3Fe4S_ferredoxin"/>
</dbReference>
<keyword evidence="3 8" id="KW-0479">Metal-binding</keyword>
<evidence type="ECO:0000256" key="3">
    <source>
        <dbReference type="ARBA" id="ARBA00022723"/>
    </source>
</evidence>
<keyword evidence="11" id="KW-1185">Reference proteome</keyword>
<evidence type="ECO:0000256" key="6">
    <source>
        <dbReference type="ARBA" id="ARBA00023014"/>
    </source>
</evidence>
<feature type="domain" description="4Fe-4S ferredoxin-type" evidence="9">
    <location>
        <begin position="1"/>
        <end position="29"/>
    </location>
</feature>
<evidence type="ECO:0000313" key="10">
    <source>
        <dbReference type="EMBL" id="MWA03522.1"/>
    </source>
</evidence>
<name>A0A6I4MCS5_9ACTN</name>
<dbReference type="Pfam" id="PF13459">
    <property type="entry name" value="Fer4_15"/>
    <property type="match status" value="1"/>
</dbReference>
<keyword evidence="7" id="KW-0003">3Fe-4S</keyword>
<evidence type="ECO:0000256" key="2">
    <source>
        <dbReference type="ARBA" id="ARBA00022448"/>
    </source>
</evidence>
<evidence type="ECO:0000256" key="5">
    <source>
        <dbReference type="ARBA" id="ARBA00023004"/>
    </source>
</evidence>
<dbReference type="PROSITE" id="PS51379">
    <property type="entry name" value="4FE4S_FER_2"/>
    <property type="match status" value="1"/>
</dbReference>
<dbReference type="EMBL" id="WBMS02000020">
    <property type="protein sequence ID" value="MWA03522.1"/>
    <property type="molecule type" value="Genomic_DNA"/>
</dbReference>
<protein>
    <recommendedName>
        <fullName evidence="8">Ferredoxin</fullName>
    </recommendedName>
</protein>
<dbReference type="InterPro" id="IPR051269">
    <property type="entry name" value="Fe-S_cluster_ET"/>
</dbReference>
<dbReference type="AlphaFoldDB" id="A0A6I4MCS5"/>
<evidence type="ECO:0000313" key="11">
    <source>
        <dbReference type="Proteomes" id="UP000462055"/>
    </source>
</evidence>
<keyword evidence="5 8" id="KW-0408">Iron</keyword>
<keyword evidence="6 8" id="KW-0411">Iron-sulfur</keyword>
<comment type="function">
    <text evidence="8">Ferredoxins are iron-sulfur proteins that transfer electrons in a wide variety of metabolic reactions.</text>
</comment>
<dbReference type="SUPFAM" id="SSF54862">
    <property type="entry name" value="4Fe-4S ferredoxins"/>
    <property type="match status" value="1"/>
</dbReference>
<keyword evidence="4 8" id="KW-0249">Electron transport</keyword>
<dbReference type="PRINTS" id="PR00352">
    <property type="entry name" value="3FE4SFRDOXIN"/>
</dbReference>
<evidence type="ECO:0000256" key="1">
    <source>
        <dbReference type="ARBA" id="ARBA00001927"/>
    </source>
</evidence>
<evidence type="ECO:0000256" key="8">
    <source>
        <dbReference type="RuleBase" id="RU368020"/>
    </source>
</evidence>
<organism evidence="10 11">
    <name type="scientific">Actinomadura physcomitrii</name>
    <dbReference type="NCBI Taxonomy" id="2650748"/>
    <lineage>
        <taxon>Bacteria</taxon>
        <taxon>Bacillati</taxon>
        <taxon>Actinomycetota</taxon>
        <taxon>Actinomycetes</taxon>
        <taxon>Streptosporangiales</taxon>
        <taxon>Thermomonosporaceae</taxon>
        <taxon>Actinomadura</taxon>
    </lineage>
</organism>
<dbReference type="GO" id="GO:0009055">
    <property type="term" value="F:electron transfer activity"/>
    <property type="evidence" value="ECO:0007669"/>
    <property type="project" value="UniProtKB-UniRule"/>
</dbReference>
<evidence type="ECO:0000256" key="7">
    <source>
        <dbReference type="ARBA" id="ARBA00023291"/>
    </source>
</evidence>
<comment type="cofactor">
    <cofactor evidence="1">
        <name>[3Fe-4S] cluster</name>
        <dbReference type="ChEBI" id="CHEBI:21137"/>
    </cofactor>
</comment>
<keyword evidence="2 8" id="KW-0813">Transport</keyword>
<evidence type="ECO:0000259" key="9">
    <source>
        <dbReference type="PROSITE" id="PS51379"/>
    </source>
</evidence>
<gene>
    <name evidence="10" type="ORF">F8568_024695</name>
</gene>
<evidence type="ECO:0000256" key="4">
    <source>
        <dbReference type="ARBA" id="ARBA00022982"/>
    </source>
</evidence>
<dbReference type="Gene3D" id="3.30.70.20">
    <property type="match status" value="1"/>
</dbReference>
<dbReference type="GO" id="GO:0005506">
    <property type="term" value="F:iron ion binding"/>
    <property type="evidence" value="ECO:0007669"/>
    <property type="project" value="UniProtKB-UniRule"/>
</dbReference>
<dbReference type="RefSeq" id="WP_151596067.1">
    <property type="nucleotide sequence ID" value="NZ_WBMS02000020.1"/>
</dbReference>
<accession>A0A6I4MCS5</accession>
<proteinExistence type="predicted"/>
<comment type="caution">
    <text evidence="10">The sequence shown here is derived from an EMBL/GenBank/DDBJ whole genome shotgun (WGS) entry which is preliminary data.</text>
</comment>
<reference evidence="10" key="1">
    <citation type="submission" date="2019-12" db="EMBL/GenBank/DDBJ databases">
        <title>Actinomadura physcomitrii sp. nov., a novel actinomycete isolated from moss [Physcomitrium sphaericum (Ludw) Fuernr].</title>
        <authorList>
            <person name="Zhuang X."/>
        </authorList>
    </citation>
    <scope>NUCLEOTIDE SEQUENCE [LARGE SCALE GENOMIC DNA]</scope>
    <source>
        <strain evidence="10">LD22</strain>
    </source>
</reference>
<dbReference type="Proteomes" id="UP000462055">
    <property type="component" value="Unassembled WGS sequence"/>
</dbReference>
<dbReference type="PANTHER" id="PTHR36923">
    <property type="entry name" value="FERREDOXIN"/>
    <property type="match status" value="1"/>
</dbReference>
<dbReference type="GO" id="GO:0051538">
    <property type="term" value="F:3 iron, 4 sulfur cluster binding"/>
    <property type="evidence" value="ECO:0007669"/>
    <property type="project" value="UniProtKB-KW"/>
</dbReference>